<name>A0A1T5GNU9_9SPHI</name>
<dbReference type="OrthoDB" id="1490291at2"/>
<keyword evidence="3" id="KW-1185">Reference proteome</keyword>
<feature type="domain" description="NAD-dependent epimerase/dehydratase" evidence="1">
    <location>
        <begin position="5"/>
        <end position="230"/>
    </location>
</feature>
<dbReference type="Gene3D" id="3.40.50.720">
    <property type="entry name" value="NAD(P)-binding Rossmann-like Domain"/>
    <property type="match status" value="1"/>
</dbReference>
<evidence type="ECO:0000313" key="2">
    <source>
        <dbReference type="EMBL" id="SKC10096.1"/>
    </source>
</evidence>
<dbReference type="InterPro" id="IPR036291">
    <property type="entry name" value="NAD(P)-bd_dom_sf"/>
</dbReference>
<dbReference type="STRING" id="1513896.SAMN05660841_04232"/>
<organism evidence="2 3">
    <name type="scientific">Sphingobacterium nematocida</name>
    <dbReference type="NCBI Taxonomy" id="1513896"/>
    <lineage>
        <taxon>Bacteria</taxon>
        <taxon>Pseudomonadati</taxon>
        <taxon>Bacteroidota</taxon>
        <taxon>Sphingobacteriia</taxon>
        <taxon>Sphingobacteriales</taxon>
        <taxon>Sphingobacteriaceae</taxon>
        <taxon>Sphingobacterium</taxon>
    </lineage>
</organism>
<gene>
    <name evidence="2" type="ORF">SAMN05660841_04232</name>
</gene>
<dbReference type="RefSeq" id="WP_079645859.1">
    <property type="nucleotide sequence ID" value="NZ_FUZF01000029.1"/>
</dbReference>
<dbReference type="InterPro" id="IPR050177">
    <property type="entry name" value="Lipid_A_modif_metabolic_enz"/>
</dbReference>
<proteinExistence type="predicted"/>
<dbReference type="PANTHER" id="PTHR43245">
    <property type="entry name" value="BIFUNCTIONAL POLYMYXIN RESISTANCE PROTEIN ARNA"/>
    <property type="match status" value="1"/>
</dbReference>
<dbReference type="SUPFAM" id="SSF51735">
    <property type="entry name" value="NAD(P)-binding Rossmann-fold domains"/>
    <property type="match status" value="1"/>
</dbReference>
<dbReference type="Proteomes" id="UP000190150">
    <property type="component" value="Unassembled WGS sequence"/>
</dbReference>
<dbReference type="PANTHER" id="PTHR43245:SF58">
    <property type="entry name" value="BLL5923 PROTEIN"/>
    <property type="match status" value="1"/>
</dbReference>
<dbReference type="InterPro" id="IPR001509">
    <property type="entry name" value="Epimerase_deHydtase"/>
</dbReference>
<evidence type="ECO:0000313" key="3">
    <source>
        <dbReference type="Proteomes" id="UP000190150"/>
    </source>
</evidence>
<dbReference type="EMBL" id="FUZF01000029">
    <property type="protein sequence ID" value="SKC10096.1"/>
    <property type="molecule type" value="Genomic_DNA"/>
</dbReference>
<reference evidence="3" key="1">
    <citation type="submission" date="2017-02" db="EMBL/GenBank/DDBJ databases">
        <authorList>
            <person name="Varghese N."/>
            <person name="Submissions S."/>
        </authorList>
    </citation>
    <scope>NUCLEOTIDE SEQUENCE [LARGE SCALE GENOMIC DNA]</scope>
    <source>
        <strain evidence="3">DSM 24091</strain>
    </source>
</reference>
<evidence type="ECO:0000259" key="1">
    <source>
        <dbReference type="Pfam" id="PF01370"/>
    </source>
</evidence>
<dbReference type="AlphaFoldDB" id="A0A1T5GNU9"/>
<dbReference type="Pfam" id="PF01370">
    <property type="entry name" value="Epimerase"/>
    <property type="match status" value="1"/>
</dbReference>
<accession>A0A1T5GNU9</accession>
<sequence>MRKKIFITGASGFVGSHLVEEARRQGFEIHAAVRKTSKIDDIKQFVDEFVFPDMNNVDELESLFQKEKYNYIIHAAAMTKAKRESDMLKVNVGYTENILKAAQTASDTLERIVYVSSLAAIGPIEFNSATLIAENSPYNPVTVYGRSKKASEEMIKAKFAASPISVLRPTAVYGPRERDLFILFDTLNKGLDPYIGAKPQKLSFVYVKDLVESIFKACTKPQGGLQFYNITDGHVYSRYAMADVFKNTFNRKSFRLHIPYSIVAFIAKVSQSLYARSEKTPVLYPERLGELTAENWGCDISKAQKELAFEPKYDLSSGLRETLLWYKSNNWL</sequence>
<protein>
    <submittedName>
        <fullName evidence="2">Nucleoside-diphosphate-sugar epimerase</fullName>
    </submittedName>
</protein>